<dbReference type="Gene3D" id="2.60.40.3680">
    <property type="match status" value="1"/>
</dbReference>
<keyword evidence="1" id="KW-0472">Membrane</keyword>
<keyword evidence="3" id="KW-1185">Reference proteome</keyword>
<dbReference type="RefSeq" id="WP_101808429.1">
    <property type="nucleotide sequence ID" value="NZ_NFEZ01000004.1"/>
</dbReference>
<organism evidence="2 3">
    <name type="scientific">Paenibacillus pasadenensis</name>
    <dbReference type="NCBI Taxonomy" id="217090"/>
    <lineage>
        <taxon>Bacteria</taxon>
        <taxon>Bacillati</taxon>
        <taxon>Bacillota</taxon>
        <taxon>Bacilli</taxon>
        <taxon>Bacillales</taxon>
        <taxon>Paenibacillaceae</taxon>
        <taxon>Paenibacillus</taxon>
    </lineage>
</organism>
<feature type="transmembrane region" description="Helical" evidence="1">
    <location>
        <begin position="379"/>
        <end position="401"/>
    </location>
</feature>
<sequence length="421" mass="45753">MQQRARMAIAAKGADAAQGLPSRAQVGAARGLAEEAPRRGVGRGLRGFADGGASGGLSKAWRILAALRRAPLALILLLAASAALAPEPAAANGGPVREAAPGFGPLTFEPSETIRLVREKVVLELPAGIEAHEEAEVSVEYELQNESEARQSVEMLFVRPGQQSVDVREADGGLLPAQAVDPASLKGMMNSRRNDETIIDPIDGRAFPPPSELLTLAGSRYSLTFAPGETKRLSIRYRDQGGMETISVATAVGANRYYLSPAAYWKGQPEVELEARLPDSWGWRLHSNVPLRCEDGVCRVKLDRLPLEEWTISYASSKRLLFPINRQLFYNLCVLITAAALTLYGGDLARRLRRFWVSLIGSGLGLALVVVYIARLGGYPFEIILLPGLYGLVFLLQALYLKRLARQLKRLPARKPKDEPA</sequence>
<dbReference type="EMBL" id="NFEZ01000004">
    <property type="protein sequence ID" value="PLT43952.1"/>
    <property type="molecule type" value="Genomic_DNA"/>
</dbReference>
<proteinExistence type="predicted"/>
<evidence type="ECO:0000256" key="1">
    <source>
        <dbReference type="SAM" id="Phobius"/>
    </source>
</evidence>
<reference evidence="2 3" key="1">
    <citation type="submission" date="2017-05" db="EMBL/GenBank/DDBJ databases">
        <title>Functional genome analysis of Paenibacillus pasadenensis strain R16: insights on endophytic life style and antifungal activity.</title>
        <authorList>
            <person name="Passera A."/>
            <person name="Marcolungo L."/>
            <person name="Casati P."/>
            <person name="Brasca M."/>
            <person name="Quaglino F."/>
            <person name="Delledonne M."/>
        </authorList>
    </citation>
    <scope>NUCLEOTIDE SEQUENCE [LARGE SCALE GENOMIC DNA]</scope>
    <source>
        <strain evidence="2 3">R16</strain>
    </source>
</reference>
<feature type="transmembrane region" description="Helical" evidence="1">
    <location>
        <begin position="355"/>
        <end position="373"/>
    </location>
</feature>
<keyword evidence="1" id="KW-1133">Transmembrane helix</keyword>
<accession>A0A2N5N0V1</accession>
<comment type="caution">
    <text evidence="2">The sequence shown here is derived from an EMBL/GenBank/DDBJ whole genome shotgun (WGS) entry which is preliminary data.</text>
</comment>
<dbReference type="Proteomes" id="UP000234789">
    <property type="component" value="Unassembled WGS sequence"/>
</dbReference>
<dbReference type="AlphaFoldDB" id="A0A2N5N0V1"/>
<evidence type="ECO:0000313" key="2">
    <source>
        <dbReference type="EMBL" id="PLT43952.1"/>
    </source>
</evidence>
<name>A0A2N5N0V1_9BACL</name>
<gene>
    <name evidence="2" type="ORF">B8V81_2383</name>
</gene>
<protein>
    <submittedName>
        <fullName evidence="2">Uncharacterized protein</fullName>
    </submittedName>
</protein>
<evidence type="ECO:0000313" key="3">
    <source>
        <dbReference type="Proteomes" id="UP000234789"/>
    </source>
</evidence>
<keyword evidence="1" id="KW-0812">Transmembrane</keyword>
<feature type="transmembrane region" description="Helical" evidence="1">
    <location>
        <begin position="328"/>
        <end position="346"/>
    </location>
</feature>